<proteinExistence type="inferred from homology"/>
<sequence length="453" mass="48609">MKKYDLIVLGGGTAGMTLARSAAAKGWQVAAAESRYLGGSCINIGCTPSKALIYSAKLMHLVRTAGEYGIRTPAPQAEWKKVVERKNNVVQEMRQGSYRSVEKNDNITLYEEPAKFSGPQTVAVGERELEADKILIATGAGPAIAPIPGLEEAGYLTSTTAMEMESLPGSLLILGGGMIAVEFAQMFARFGVQVTIVQRSKQVGKKLEDEIASALQTILKNEGVEILTGTDILGIRRQNGRIALSVEREGKKQTLTADDVLVATGRKPNTDHLELDKAGVETDKKGFIKIDSSFATNVPGIWAAGDVVGGAMFTHKAWHDGMLLAKSLLQGKSIDNTDRLIPYAVFTDPEIAGVGLGEKQAKDQGIDVKVQQYPFKHVGRARATGRLEGLVKLITDQNNGKIIGAHIIGPEAAEIIHELVMAMRFNATVTDLQEMIHIHPTLSEAINSAGLST</sequence>
<dbReference type="RefSeq" id="WP_008515929.1">
    <property type="nucleotide sequence ID" value="NZ_ACJM01000005.1"/>
</dbReference>
<dbReference type="PRINTS" id="PR00368">
    <property type="entry name" value="FADPNR"/>
</dbReference>
<dbReference type="NCBIfam" id="TIGR01350">
    <property type="entry name" value="lipoamide_DH"/>
    <property type="match status" value="1"/>
</dbReference>
<dbReference type="Pfam" id="PF02852">
    <property type="entry name" value="Pyr_redox_dim"/>
    <property type="match status" value="1"/>
</dbReference>
<feature type="disulfide bond" description="Redox-active" evidence="10">
    <location>
        <begin position="41"/>
        <end position="46"/>
    </location>
</feature>
<evidence type="ECO:0000259" key="12">
    <source>
        <dbReference type="Pfam" id="PF02852"/>
    </source>
</evidence>
<dbReference type="PANTHER" id="PTHR43014:SF4">
    <property type="entry name" value="PYRIDINE NUCLEOTIDE-DISULFIDE OXIDOREDUCTASE RCLA-RELATED"/>
    <property type="match status" value="1"/>
</dbReference>
<dbReference type="EMBL" id="ACJM01000005">
    <property type="protein sequence ID" value="EEG77989.1"/>
    <property type="molecule type" value="Genomic_DNA"/>
</dbReference>
<dbReference type="InterPro" id="IPR016156">
    <property type="entry name" value="FAD/NAD-linked_Rdtase_dimer_sf"/>
</dbReference>
<dbReference type="SUPFAM" id="SSF55424">
    <property type="entry name" value="FAD/NAD-linked reductases, dimerisation (C-terminal) domain"/>
    <property type="match status" value="1"/>
</dbReference>
<dbReference type="Proteomes" id="UP000006443">
    <property type="component" value="Unassembled WGS sequence"/>
</dbReference>
<feature type="active site" description="Proton acceptor" evidence="8">
    <location>
        <position position="439"/>
    </location>
</feature>
<keyword evidence="5 9" id="KW-0274">FAD</keyword>
<dbReference type="STRING" id="555088.DealDRAFT_1288"/>
<dbReference type="Pfam" id="PF07992">
    <property type="entry name" value="Pyr_redox_2"/>
    <property type="match status" value="1"/>
</dbReference>
<dbReference type="PANTHER" id="PTHR43014">
    <property type="entry name" value="MERCURIC REDUCTASE"/>
    <property type="match status" value="1"/>
</dbReference>
<dbReference type="InterPro" id="IPR006258">
    <property type="entry name" value="Lipoamide_DH"/>
</dbReference>
<feature type="binding site" evidence="9">
    <location>
        <begin position="175"/>
        <end position="182"/>
    </location>
    <ligand>
        <name>NAD(+)</name>
        <dbReference type="ChEBI" id="CHEBI:57540"/>
    </ligand>
</feature>
<comment type="catalytic activity">
    <reaction evidence="7 11">
        <text>N(6)-[(R)-dihydrolipoyl]-L-lysyl-[protein] + NAD(+) = N(6)-[(R)-lipoyl]-L-lysyl-[protein] + NADH + H(+)</text>
        <dbReference type="Rhea" id="RHEA:15045"/>
        <dbReference type="Rhea" id="RHEA-COMP:10474"/>
        <dbReference type="Rhea" id="RHEA-COMP:10475"/>
        <dbReference type="ChEBI" id="CHEBI:15378"/>
        <dbReference type="ChEBI" id="CHEBI:57540"/>
        <dbReference type="ChEBI" id="CHEBI:57945"/>
        <dbReference type="ChEBI" id="CHEBI:83099"/>
        <dbReference type="ChEBI" id="CHEBI:83100"/>
        <dbReference type="EC" id="1.8.1.4"/>
    </reaction>
</comment>
<dbReference type="Gene3D" id="3.30.390.30">
    <property type="match status" value="1"/>
</dbReference>
<dbReference type="InterPro" id="IPR004099">
    <property type="entry name" value="Pyr_nucl-diS_OxRdtase_dimer"/>
</dbReference>
<dbReference type="PIRSF" id="PIRSF000350">
    <property type="entry name" value="Mercury_reductase_MerA"/>
    <property type="match status" value="1"/>
</dbReference>
<organism evidence="14 15">
    <name type="scientific">Dethiobacter alkaliphilus AHT 1</name>
    <dbReference type="NCBI Taxonomy" id="555088"/>
    <lineage>
        <taxon>Bacteria</taxon>
        <taxon>Bacillati</taxon>
        <taxon>Bacillota</taxon>
        <taxon>Dethiobacteria</taxon>
        <taxon>Dethiobacterales</taxon>
        <taxon>Dethiobacteraceae</taxon>
        <taxon>Dethiobacter</taxon>
    </lineage>
</organism>
<feature type="domain" description="FAD/NAD(P)-binding" evidence="13">
    <location>
        <begin position="4"/>
        <end position="321"/>
    </location>
</feature>
<evidence type="ECO:0000259" key="13">
    <source>
        <dbReference type="Pfam" id="PF07992"/>
    </source>
</evidence>
<evidence type="ECO:0000256" key="7">
    <source>
        <dbReference type="ARBA" id="ARBA00049187"/>
    </source>
</evidence>
<evidence type="ECO:0000256" key="2">
    <source>
        <dbReference type="ARBA" id="ARBA00012608"/>
    </source>
</evidence>
<comment type="caution">
    <text evidence="14">The sequence shown here is derived from an EMBL/GenBank/DDBJ whole genome shotgun (WGS) entry which is preliminary data.</text>
</comment>
<feature type="domain" description="Pyridine nucleotide-disulphide oxidoreductase dimerisation" evidence="12">
    <location>
        <begin position="341"/>
        <end position="448"/>
    </location>
</feature>
<keyword evidence="9" id="KW-0547">Nucleotide-binding</keyword>
<keyword evidence="15" id="KW-1185">Reference proteome</keyword>
<dbReference type="AlphaFoldDB" id="C0GFM9"/>
<dbReference type="InterPro" id="IPR001100">
    <property type="entry name" value="Pyr_nuc-diS_OxRdtase"/>
</dbReference>
<evidence type="ECO:0000256" key="10">
    <source>
        <dbReference type="PIRSR" id="PIRSR000350-4"/>
    </source>
</evidence>
<dbReference type="PRINTS" id="PR00411">
    <property type="entry name" value="PNDRDTASEI"/>
</dbReference>
<name>C0GFM9_DETAL</name>
<dbReference type="SUPFAM" id="SSF51905">
    <property type="entry name" value="FAD/NAD(P)-binding domain"/>
    <property type="match status" value="1"/>
</dbReference>
<evidence type="ECO:0000256" key="4">
    <source>
        <dbReference type="ARBA" id="ARBA00022630"/>
    </source>
</evidence>
<keyword evidence="6 11" id="KW-0560">Oxidoreductase</keyword>
<feature type="binding site" evidence="9">
    <location>
        <position position="265"/>
    </location>
    <ligand>
        <name>NAD(+)</name>
        <dbReference type="ChEBI" id="CHEBI:57540"/>
    </ligand>
</feature>
<comment type="miscellaneous">
    <text evidence="11">The active site is a redox-active disulfide bond.</text>
</comment>
<dbReference type="InterPro" id="IPR036188">
    <property type="entry name" value="FAD/NAD-bd_sf"/>
</dbReference>
<evidence type="ECO:0000256" key="9">
    <source>
        <dbReference type="PIRSR" id="PIRSR000350-3"/>
    </source>
</evidence>
<comment type="similarity">
    <text evidence="1 11">Belongs to the class-I pyridine nucleotide-disulfide oxidoreductase family.</text>
</comment>
<feature type="binding site" evidence="9">
    <location>
        <position position="50"/>
    </location>
    <ligand>
        <name>FAD</name>
        <dbReference type="ChEBI" id="CHEBI:57692"/>
    </ligand>
</feature>
<evidence type="ECO:0000256" key="1">
    <source>
        <dbReference type="ARBA" id="ARBA00007532"/>
    </source>
</evidence>
<dbReference type="GO" id="GO:0050660">
    <property type="term" value="F:flavin adenine dinucleotide binding"/>
    <property type="evidence" value="ECO:0007669"/>
    <property type="project" value="InterPro"/>
</dbReference>
<dbReference type="InterPro" id="IPR023753">
    <property type="entry name" value="FAD/NAD-binding_dom"/>
</dbReference>
<comment type="cofactor">
    <cofactor evidence="9 11">
        <name>FAD</name>
        <dbReference type="ChEBI" id="CHEBI:57692"/>
    </cofactor>
    <text evidence="9 11">Binds 1 FAD per subunit.</text>
</comment>
<keyword evidence="11" id="KW-0676">Redox-active center</keyword>
<keyword evidence="9 11" id="KW-0520">NAD</keyword>
<dbReference type="FunFam" id="3.30.390.30:FF:000001">
    <property type="entry name" value="Dihydrolipoyl dehydrogenase"/>
    <property type="match status" value="1"/>
</dbReference>
<evidence type="ECO:0000256" key="6">
    <source>
        <dbReference type="ARBA" id="ARBA00023002"/>
    </source>
</evidence>
<dbReference type="Gene3D" id="3.50.50.60">
    <property type="entry name" value="FAD/NAD(P)-binding domain"/>
    <property type="match status" value="2"/>
</dbReference>
<evidence type="ECO:0000256" key="8">
    <source>
        <dbReference type="PIRSR" id="PIRSR000350-2"/>
    </source>
</evidence>
<protein>
    <recommendedName>
        <fullName evidence="3 11">Dihydrolipoyl dehydrogenase</fullName>
        <ecNumber evidence="2 11">1.8.1.4</ecNumber>
    </recommendedName>
</protein>
<evidence type="ECO:0000313" key="14">
    <source>
        <dbReference type="EMBL" id="EEG77989.1"/>
    </source>
</evidence>
<accession>C0GFM9</accession>
<gene>
    <name evidence="14" type="ORF">DealDRAFT_1288</name>
</gene>
<evidence type="ECO:0000256" key="5">
    <source>
        <dbReference type="ARBA" id="ARBA00022827"/>
    </source>
</evidence>
<feature type="binding site" evidence="9">
    <location>
        <begin position="312"/>
        <end position="315"/>
    </location>
    <ligand>
        <name>FAD</name>
        <dbReference type="ChEBI" id="CHEBI:57692"/>
    </ligand>
</feature>
<evidence type="ECO:0000256" key="3">
    <source>
        <dbReference type="ARBA" id="ARBA00016961"/>
    </source>
</evidence>
<evidence type="ECO:0000256" key="11">
    <source>
        <dbReference type="RuleBase" id="RU003692"/>
    </source>
</evidence>
<reference evidence="14 15" key="1">
    <citation type="submission" date="2009-02" db="EMBL/GenBank/DDBJ databases">
        <title>Sequencing of the draft genome and assembly of Dethiobacter alkaliphilus AHT 1.</title>
        <authorList>
            <consortium name="US DOE Joint Genome Institute (JGI-PGF)"/>
            <person name="Lucas S."/>
            <person name="Copeland A."/>
            <person name="Lapidus A."/>
            <person name="Glavina del Rio T."/>
            <person name="Dalin E."/>
            <person name="Tice H."/>
            <person name="Bruce D."/>
            <person name="Goodwin L."/>
            <person name="Pitluck S."/>
            <person name="Larimer F."/>
            <person name="Land M.L."/>
            <person name="Hauser L."/>
            <person name="Muyzer G."/>
        </authorList>
    </citation>
    <scope>NUCLEOTIDE SEQUENCE [LARGE SCALE GENOMIC DNA]</scope>
    <source>
        <strain evidence="14 15">AHT 1</strain>
    </source>
</reference>
<dbReference type="GO" id="GO:0004148">
    <property type="term" value="F:dihydrolipoyl dehydrogenase (NADH) activity"/>
    <property type="evidence" value="ECO:0007669"/>
    <property type="project" value="UniProtKB-EC"/>
</dbReference>
<dbReference type="eggNOG" id="COG1249">
    <property type="taxonomic scope" value="Bacteria"/>
</dbReference>
<keyword evidence="4 11" id="KW-0285">Flavoprotein</keyword>
<dbReference type="OrthoDB" id="9807946at2"/>
<dbReference type="EC" id="1.8.1.4" evidence="2 11"/>
<feature type="binding site" evidence="9">
    <location>
        <position position="306"/>
    </location>
    <ligand>
        <name>FAD</name>
        <dbReference type="ChEBI" id="CHEBI:57692"/>
    </ligand>
</feature>
<dbReference type="GO" id="GO:0003955">
    <property type="term" value="F:NAD(P)H dehydrogenase (quinone) activity"/>
    <property type="evidence" value="ECO:0007669"/>
    <property type="project" value="TreeGrafter"/>
</dbReference>
<evidence type="ECO:0000313" key="15">
    <source>
        <dbReference type="Proteomes" id="UP000006443"/>
    </source>
</evidence>